<dbReference type="PANTHER" id="PTHR40469">
    <property type="entry name" value="SECRETED GLYCOSYL HYDROLASE"/>
    <property type="match status" value="1"/>
</dbReference>
<dbReference type="EMBL" id="SJPP01000001">
    <property type="protein sequence ID" value="TWU14171.1"/>
    <property type="molecule type" value="Genomic_DNA"/>
</dbReference>
<dbReference type="RefSeq" id="WP_231963062.1">
    <property type="nucleotide sequence ID" value="NZ_SJPP01000001.1"/>
</dbReference>
<dbReference type="PANTHER" id="PTHR40469:SF2">
    <property type="entry name" value="GALACTOSE-BINDING DOMAIN-LIKE SUPERFAMILY PROTEIN"/>
    <property type="match status" value="1"/>
</dbReference>
<comment type="caution">
    <text evidence="3">The sequence shown here is derived from an EMBL/GenBank/DDBJ whole genome shotgun (WGS) entry which is preliminary data.</text>
</comment>
<evidence type="ECO:0000256" key="1">
    <source>
        <dbReference type="SAM" id="SignalP"/>
    </source>
</evidence>
<gene>
    <name evidence="3" type="ORF">CA54_30140</name>
</gene>
<feature type="domain" description="ThuA-like" evidence="2">
    <location>
        <begin position="34"/>
        <end position="280"/>
    </location>
</feature>
<evidence type="ECO:0000313" key="4">
    <source>
        <dbReference type="Proteomes" id="UP000320735"/>
    </source>
</evidence>
<evidence type="ECO:0000313" key="3">
    <source>
        <dbReference type="EMBL" id="TWU14171.1"/>
    </source>
</evidence>
<accession>A0A5C6BRX5</accession>
<dbReference type="InterPro" id="IPR029010">
    <property type="entry name" value="ThuA-like"/>
</dbReference>
<dbReference type="SUPFAM" id="SSF52317">
    <property type="entry name" value="Class I glutamine amidotransferase-like"/>
    <property type="match status" value="1"/>
</dbReference>
<keyword evidence="1" id="KW-0732">Signal</keyword>
<dbReference type="AlphaFoldDB" id="A0A5C6BRX5"/>
<dbReference type="Pfam" id="PF06283">
    <property type="entry name" value="ThuA"/>
    <property type="match status" value="1"/>
</dbReference>
<dbReference type="Gene3D" id="3.40.50.880">
    <property type="match status" value="1"/>
</dbReference>
<dbReference type="Proteomes" id="UP000320735">
    <property type="component" value="Unassembled WGS sequence"/>
</dbReference>
<sequence length="305" mass="33443" precursor="true">MWNGLMKVLALVLLCVAGLCSGTADLRAAEKLNILIVDGQNNHDWHVMTPYMSQVLEDTGRFSVDVVTTPPKNAPAAAWKTFRPEFSKYDAVLSNYNGQPWPQPVQQDLTDYIKGGGGLVIIHAANNAFPKWPQWNEMIGLGWRGNDFGERVSLDDKGKINRAAAGKGPGAGHGRQHEYAIVTRDSDHPVTRGMPREWMHTKDELYHGQRGPALNMQILATAYSDKETGGTGTHEPMVWVIPYGKGRVFTTVLGHVGGEDITSLRCIGFQTVMNRGCEWAATGEVTLPVPKNFPKPDVVSVDPGK</sequence>
<reference evidence="3 4" key="1">
    <citation type="submission" date="2019-02" db="EMBL/GenBank/DDBJ databases">
        <title>Deep-cultivation of Planctomycetes and their phenomic and genomic characterization uncovers novel biology.</title>
        <authorList>
            <person name="Wiegand S."/>
            <person name="Jogler M."/>
            <person name="Boedeker C."/>
            <person name="Pinto D."/>
            <person name="Vollmers J."/>
            <person name="Rivas-Marin E."/>
            <person name="Kohn T."/>
            <person name="Peeters S.H."/>
            <person name="Heuer A."/>
            <person name="Rast P."/>
            <person name="Oberbeckmann S."/>
            <person name="Bunk B."/>
            <person name="Jeske O."/>
            <person name="Meyerdierks A."/>
            <person name="Storesund J.E."/>
            <person name="Kallscheuer N."/>
            <person name="Luecker S."/>
            <person name="Lage O.M."/>
            <person name="Pohl T."/>
            <person name="Merkel B.J."/>
            <person name="Hornburger P."/>
            <person name="Mueller R.-W."/>
            <person name="Bruemmer F."/>
            <person name="Labrenz M."/>
            <person name="Spormann A.M."/>
            <person name="Op Den Camp H."/>
            <person name="Overmann J."/>
            <person name="Amann R."/>
            <person name="Jetten M.S.M."/>
            <person name="Mascher T."/>
            <person name="Medema M.H."/>
            <person name="Devos D.P."/>
            <person name="Kaster A.-K."/>
            <person name="Ovreas L."/>
            <person name="Rohde M."/>
            <person name="Galperin M.Y."/>
            <person name="Jogler C."/>
        </authorList>
    </citation>
    <scope>NUCLEOTIDE SEQUENCE [LARGE SCALE GENOMIC DNA]</scope>
    <source>
        <strain evidence="3 4">CA54</strain>
    </source>
</reference>
<organism evidence="3 4">
    <name type="scientific">Symmachiella macrocystis</name>
    <dbReference type="NCBI Taxonomy" id="2527985"/>
    <lineage>
        <taxon>Bacteria</taxon>
        <taxon>Pseudomonadati</taxon>
        <taxon>Planctomycetota</taxon>
        <taxon>Planctomycetia</taxon>
        <taxon>Planctomycetales</taxon>
        <taxon>Planctomycetaceae</taxon>
        <taxon>Symmachiella</taxon>
    </lineage>
</organism>
<name>A0A5C6BRX5_9PLAN</name>
<protein>
    <submittedName>
        <fullName evidence="3">Trehalose utilization</fullName>
    </submittedName>
</protein>
<dbReference type="InterPro" id="IPR029062">
    <property type="entry name" value="Class_I_gatase-like"/>
</dbReference>
<feature type="chain" id="PRO_5023063593" evidence="1">
    <location>
        <begin position="29"/>
        <end position="305"/>
    </location>
</feature>
<evidence type="ECO:0000259" key="2">
    <source>
        <dbReference type="Pfam" id="PF06283"/>
    </source>
</evidence>
<feature type="signal peptide" evidence="1">
    <location>
        <begin position="1"/>
        <end position="28"/>
    </location>
</feature>
<proteinExistence type="predicted"/>
<keyword evidence="4" id="KW-1185">Reference proteome</keyword>